<gene>
    <name evidence="2" type="ORF">SAMN05660299_00766</name>
</gene>
<dbReference type="RefSeq" id="WP_091648289.1">
    <property type="nucleotide sequence ID" value="NZ_FNHQ01000005.1"/>
</dbReference>
<keyword evidence="3" id="KW-1185">Reference proteome</keyword>
<dbReference type="EMBL" id="FNHQ01000005">
    <property type="protein sequence ID" value="SDM36404.1"/>
    <property type="molecule type" value="Genomic_DNA"/>
</dbReference>
<organism evidence="2 3">
    <name type="scientific">Megasphaera paucivorans</name>
    <dbReference type="NCBI Taxonomy" id="349095"/>
    <lineage>
        <taxon>Bacteria</taxon>
        <taxon>Bacillati</taxon>
        <taxon>Bacillota</taxon>
        <taxon>Negativicutes</taxon>
        <taxon>Veillonellales</taxon>
        <taxon>Veillonellaceae</taxon>
        <taxon>Megasphaera</taxon>
    </lineage>
</organism>
<evidence type="ECO:0000313" key="2">
    <source>
        <dbReference type="EMBL" id="SDM36404.1"/>
    </source>
</evidence>
<evidence type="ECO:0000313" key="3">
    <source>
        <dbReference type="Proteomes" id="UP000199309"/>
    </source>
</evidence>
<accession>A0A1G9SLP5</accession>
<dbReference type="InterPro" id="IPR012454">
    <property type="entry name" value="DUF1659"/>
</dbReference>
<sequence length="71" mass="7698">MAERNVVSNKLKLVVTYKDANNKEKNRQITFAKLKAGAEPQSLLQVAGAIAGLQADTLTKIVETTENVIEA</sequence>
<proteinExistence type="predicted"/>
<dbReference type="Pfam" id="PF07872">
    <property type="entry name" value="DUF1659"/>
    <property type="match status" value="1"/>
</dbReference>
<name>A0A1G9SLP5_9FIRM</name>
<feature type="domain" description="DUF1659" evidence="1">
    <location>
        <begin position="3"/>
        <end position="70"/>
    </location>
</feature>
<dbReference type="OrthoDB" id="9945753at2"/>
<reference evidence="2 3" key="1">
    <citation type="submission" date="2016-10" db="EMBL/GenBank/DDBJ databases">
        <authorList>
            <person name="de Groot N.N."/>
        </authorList>
    </citation>
    <scope>NUCLEOTIDE SEQUENCE [LARGE SCALE GENOMIC DNA]</scope>
    <source>
        <strain evidence="2 3">DSM 16981</strain>
    </source>
</reference>
<dbReference type="STRING" id="349095.SAMN05660299_00766"/>
<dbReference type="Proteomes" id="UP000199309">
    <property type="component" value="Unassembled WGS sequence"/>
</dbReference>
<protein>
    <recommendedName>
        <fullName evidence="1">DUF1659 domain-containing protein</fullName>
    </recommendedName>
</protein>
<evidence type="ECO:0000259" key="1">
    <source>
        <dbReference type="Pfam" id="PF07872"/>
    </source>
</evidence>
<dbReference type="AlphaFoldDB" id="A0A1G9SLP5"/>